<reference evidence="8" key="1">
    <citation type="submission" date="2020-12" db="EMBL/GenBank/DDBJ databases">
        <authorList>
            <person name="Huq M.A."/>
        </authorList>
    </citation>
    <scope>NUCLEOTIDE SEQUENCE</scope>
    <source>
        <strain evidence="8">MAHUQ-46</strain>
    </source>
</reference>
<dbReference type="PROSITE" id="PS51296">
    <property type="entry name" value="RIESKE"/>
    <property type="match status" value="1"/>
</dbReference>
<gene>
    <name evidence="8" type="ORF">JFN88_18625</name>
</gene>
<accession>A0A934MME2</accession>
<keyword evidence="3" id="KW-0408">Iron</keyword>
<dbReference type="PANTHER" id="PTHR21496">
    <property type="entry name" value="FERREDOXIN-RELATED"/>
    <property type="match status" value="1"/>
</dbReference>
<dbReference type="InterPro" id="IPR017941">
    <property type="entry name" value="Rieske_2Fe-2S"/>
</dbReference>
<dbReference type="Pfam" id="PF00355">
    <property type="entry name" value="Rieske"/>
    <property type="match status" value="1"/>
</dbReference>
<evidence type="ECO:0000259" key="7">
    <source>
        <dbReference type="PROSITE" id="PS51296"/>
    </source>
</evidence>
<keyword evidence="1" id="KW-0001">2Fe-2S</keyword>
<comment type="cofactor">
    <cofactor evidence="5">
        <name>[2Fe-2S] cluster</name>
        <dbReference type="ChEBI" id="CHEBI:190135"/>
    </cofactor>
</comment>
<dbReference type="GO" id="GO:0004497">
    <property type="term" value="F:monooxygenase activity"/>
    <property type="evidence" value="ECO:0007669"/>
    <property type="project" value="UniProtKB-ARBA"/>
</dbReference>
<protein>
    <submittedName>
        <fullName evidence="8">Rieske (2Fe-2S) protein</fullName>
    </submittedName>
</protein>
<keyword evidence="9" id="KW-1185">Reference proteome</keyword>
<evidence type="ECO:0000313" key="9">
    <source>
        <dbReference type="Proteomes" id="UP000640274"/>
    </source>
</evidence>
<dbReference type="Gene3D" id="2.102.10.10">
    <property type="entry name" value="Rieske [2Fe-2S] iron-sulphur domain"/>
    <property type="match status" value="1"/>
</dbReference>
<evidence type="ECO:0000256" key="5">
    <source>
        <dbReference type="ARBA" id="ARBA00034078"/>
    </source>
</evidence>
<organism evidence="8 9">
    <name type="scientific">Paenibacillus roseus</name>
    <dbReference type="NCBI Taxonomy" id="2798579"/>
    <lineage>
        <taxon>Bacteria</taxon>
        <taxon>Bacillati</taxon>
        <taxon>Bacillota</taxon>
        <taxon>Bacilli</taxon>
        <taxon>Bacillales</taxon>
        <taxon>Paenibacillaceae</taxon>
        <taxon>Paenibacillus</taxon>
    </lineage>
</organism>
<evidence type="ECO:0000256" key="1">
    <source>
        <dbReference type="ARBA" id="ARBA00022714"/>
    </source>
</evidence>
<dbReference type="EMBL" id="JAELUP010000103">
    <property type="protein sequence ID" value="MBJ6363220.1"/>
    <property type="molecule type" value="Genomic_DNA"/>
</dbReference>
<feature type="domain" description="Rieske" evidence="7">
    <location>
        <begin position="5"/>
        <end position="116"/>
    </location>
</feature>
<dbReference type="GO" id="GO:0051537">
    <property type="term" value="F:2 iron, 2 sulfur cluster binding"/>
    <property type="evidence" value="ECO:0007669"/>
    <property type="project" value="UniProtKB-KW"/>
</dbReference>
<evidence type="ECO:0000256" key="6">
    <source>
        <dbReference type="ARBA" id="ARBA00038001"/>
    </source>
</evidence>
<dbReference type="SUPFAM" id="SSF50022">
    <property type="entry name" value="ISP domain"/>
    <property type="match status" value="1"/>
</dbReference>
<evidence type="ECO:0000313" key="8">
    <source>
        <dbReference type="EMBL" id="MBJ6363220.1"/>
    </source>
</evidence>
<dbReference type="Proteomes" id="UP000640274">
    <property type="component" value="Unassembled WGS sequence"/>
</dbReference>
<sequence>MGRIFDVAAAQDIPLGTHKIVTVKGRTIGIFNIKGSYHALPNICPHQIGPLCEGKVSGTLYRDKKTWELHWTEEGEIVTCPWHGLEFRVQTGECLAYKQVKLRTYNVTQIDGRLLLEI</sequence>
<comment type="similarity">
    <text evidence="6">Belongs to the bacterial ring-hydroxylating dioxygenase ferredoxin component family.</text>
</comment>
<name>A0A934MME2_9BACL</name>
<dbReference type="AlphaFoldDB" id="A0A934MME2"/>
<dbReference type="GO" id="GO:0046872">
    <property type="term" value="F:metal ion binding"/>
    <property type="evidence" value="ECO:0007669"/>
    <property type="project" value="UniProtKB-KW"/>
</dbReference>
<keyword evidence="4" id="KW-0411">Iron-sulfur</keyword>
<keyword evidence="2" id="KW-0479">Metal-binding</keyword>
<evidence type="ECO:0000256" key="2">
    <source>
        <dbReference type="ARBA" id="ARBA00022723"/>
    </source>
</evidence>
<comment type="caution">
    <text evidence="8">The sequence shown here is derived from an EMBL/GenBank/DDBJ whole genome shotgun (WGS) entry which is preliminary data.</text>
</comment>
<dbReference type="InterPro" id="IPR036922">
    <property type="entry name" value="Rieske_2Fe-2S_sf"/>
</dbReference>
<proteinExistence type="inferred from homology"/>
<dbReference type="RefSeq" id="WP_199020788.1">
    <property type="nucleotide sequence ID" value="NZ_JAELUP010000103.1"/>
</dbReference>
<dbReference type="PANTHER" id="PTHR21496:SF0">
    <property type="entry name" value="RIESKE DOMAIN-CONTAINING PROTEIN"/>
    <property type="match status" value="1"/>
</dbReference>
<evidence type="ECO:0000256" key="4">
    <source>
        <dbReference type="ARBA" id="ARBA00023014"/>
    </source>
</evidence>
<dbReference type="GO" id="GO:0016705">
    <property type="term" value="F:oxidoreductase activity, acting on paired donors, with incorporation or reduction of molecular oxygen"/>
    <property type="evidence" value="ECO:0007669"/>
    <property type="project" value="UniProtKB-ARBA"/>
</dbReference>
<evidence type="ECO:0000256" key="3">
    <source>
        <dbReference type="ARBA" id="ARBA00023004"/>
    </source>
</evidence>